<keyword evidence="3" id="KW-1185">Reference proteome</keyword>
<keyword evidence="1" id="KW-0812">Transmembrane</keyword>
<comment type="caution">
    <text evidence="2">The sequence shown here is derived from an EMBL/GenBank/DDBJ whole genome shotgun (WGS) entry which is preliminary data.</text>
</comment>
<feature type="transmembrane region" description="Helical" evidence="1">
    <location>
        <begin position="214"/>
        <end position="236"/>
    </location>
</feature>
<protein>
    <submittedName>
        <fullName evidence="2">Integral membrane protein</fullName>
    </submittedName>
</protein>
<dbReference type="Proteomes" id="UP000286974">
    <property type="component" value="Unassembled WGS sequence"/>
</dbReference>
<feature type="transmembrane region" description="Helical" evidence="1">
    <location>
        <begin position="108"/>
        <end position="129"/>
    </location>
</feature>
<feature type="transmembrane region" description="Helical" evidence="1">
    <location>
        <begin position="9"/>
        <end position="28"/>
    </location>
</feature>
<keyword evidence="1" id="KW-1133">Transmembrane helix</keyword>
<dbReference type="AlphaFoldDB" id="A0A401FN12"/>
<name>A0A401FN12_9LACO</name>
<sequence>MLIQIIKNILLIIGLLLGVPFLFTIVLSKLNQDTKRIVSSRLGSKSQVIIGSLGIIIHETSHALVALIFGHHIISMRLIKFPSPHDSSLGYVNHSWNPNNFYQRIGNLFIGIAPTFGCSLVVLLAYRILFPISFNSVLLAIKVNNLQSIKLPDFNIFNYLIFLIMAITICVGGFDLSSADFDNSKQGILPTLIALSLITIALSVTPFFSNIIRAINHFMIGIAIIFNFQLGSFVHYPWPN</sequence>
<reference evidence="2 3" key="1">
    <citation type="submission" date="2017-11" db="EMBL/GenBank/DDBJ databases">
        <title>Draft Genome Sequence of Lactobacillus curieae NBRC 111893 isolated from Koso, a Japanese sugar-Vegetable Fermented Beverage.</title>
        <authorList>
            <person name="Chiou T.Y."/>
            <person name="Oshima K."/>
            <person name="Suda W."/>
            <person name="Hattori M."/>
            <person name="Takahashi T."/>
        </authorList>
    </citation>
    <scope>NUCLEOTIDE SEQUENCE [LARGE SCALE GENOMIC DNA]</scope>
    <source>
        <strain evidence="2 3">NBRC111893</strain>
    </source>
</reference>
<accession>A0A401FN12</accession>
<dbReference type="EMBL" id="BEXA01000003">
    <property type="protein sequence ID" value="GAY73696.1"/>
    <property type="molecule type" value="Genomic_DNA"/>
</dbReference>
<evidence type="ECO:0000313" key="3">
    <source>
        <dbReference type="Proteomes" id="UP000286974"/>
    </source>
</evidence>
<keyword evidence="1" id="KW-0472">Membrane</keyword>
<evidence type="ECO:0000256" key="1">
    <source>
        <dbReference type="SAM" id="Phobius"/>
    </source>
</evidence>
<proteinExistence type="predicted"/>
<feature type="transmembrane region" description="Helical" evidence="1">
    <location>
        <begin position="48"/>
        <end position="70"/>
    </location>
</feature>
<feature type="transmembrane region" description="Helical" evidence="1">
    <location>
        <begin position="188"/>
        <end position="208"/>
    </location>
</feature>
<feature type="transmembrane region" description="Helical" evidence="1">
    <location>
        <begin position="156"/>
        <end position="176"/>
    </location>
</feature>
<organism evidence="2 3">
    <name type="scientific">Lentilactobacillus kosonis</name>
    <dbReference type="NCBI Taxonomy" id="2810561"/>
    <lineage>
        <taxon>Bacteria</taxon>
        <taxon>Bacillati</taxon>
        <taxon>Bacillota</taxon>
        <taxon>Bacilli</taxon>
        <taxon>Lactobacillales</taxon>
        <taxon>Lactobacillaceae</taxon>
        <taxon>Lentilactobacillus</taxon>
    </lineage>
</organism>
<gene>
    <name evidence="2" type="ORF">NBRC111893_1842</name>
</gene>
<evidence type="ECO:0000313" key="2">
    <source>
        <dbReference type="EMBL" id="GAY73696.1"/>
    </source>
</evidence>